<protein>
    <submittedName>
        <fullName evidence="1">Uncharacterized protein</fullName>
    </submittedName>
</protein>
<sequence>MVGVWNMEAATKGVWILKDWLTKGGKKPYTLEELKKRDGLTLYFDELSAERPLHASVPRILHLIHRTLQLSRFVPQGSPFPHSHTRSCSSRSYRTLVHAS</sequence>
<evidence type="ECO:0000313" key="1">
    <source>
        <dbReference type="EMBL" id="KAI9907860.1"/>
    </source>
</evidence>
<proteinExistence type="predicted"/>
<evidence type="ECO:0000313" key="2">
    <source>
        <dbReference type="Proteomes" id="UP001163321"/>
    </source>
</evidence>
<dbReference type="EMBL" id="CM047587">
    <property type="protein sequence ID" value="KAI9907860.1"/>
    <property type="molecule type" value="Genomic_DNA"/>
</dbReference>
<gene>
    <name evidence="1" type="ORF">PsorP6_016646</name>
</gene>
<name>A0ACC0VNE6_9STRA</name>
<reference evidence="1 2" key="1">
    <citation type="journal article" date="2022" name="bioRxiv">
        <title>The genome of the oomycete Peronosclerospora sorghi, a cosmopolitan pathogen of maize and sorghum, is inflated with dispersed pseudogenes.</title>
        <authorList>
            <person name="Fletcher K."/>
            <person name="Martin F."/>
            <person name="Isakeit T."/>
            <person name="Cavanaugh K."/>
            <person name="Magill C."/>
            <person name="Michelmore R."/>
        </authorList>
    </citation>
    <scope>NUCLEOTIDE SEQUENCE [LARGE SCALE GENOMIC DNA]</scope>
    <source>
        <strain evidence="1">P6</strain>
    </source>
</reference>
<keyword evidence="2" id="KW-1185">Reference proteome</keyword>
<comment type="caution">
    <text evidence="1">The sequence shown here is derived from an EMBL/GenBank/DDBJ whole genome shotgun (WGS) entry which is preliminary data.</text>
</comment>
<organism evidence="1 2">
    <name type="scientific">Peronosclerospora sorghi</name>
    <dbReference type="NCBI Taxonomy" id="230839"/>
    <lineage>
        <taxon>Eukaryota</taxon>
        <taxon>Sar</taxon>
        <taxon>Stramenopiles</taxon>
        <taxon>Oomycota</taxon>
        <taxon>Peronosporomycetes</taxon>
        <taxon>Peronosporales</taxon>
        <taxon>Peronosporaceae</taxon>
        <taxon>Peronosclerospora</taxon>
    </lineage>
</organism>
<accession>A0ACC0VNE6</accession>
<dbReference type="Proteomes" id="UP001163321">
    <property type="component" value="Chromosome 8"/>
</dbReference>